<dbReference type="NCBIfam" id="TIGR03709">
    <property type="entry name" value="PPK2_rel_1"/>
    <property type="match status" value="1"/>
</dbReference>
<organism evidence="5 6">
    <name type="scientific">Paenibacillus shirakamiensis</name>
    <dbReference type="NCBI Taxonomy" id="1265935"/>
    <lineage>
        <taxon>Bacteria</taxon>
        <taxon>Bacillati</taxon>
        <taxon>Bacillota</taxon>
        <taxon>Bacilli</taxon>
        <taxon>Bacillales</taxon>
        <taxon>Paenibacillaceae</taxon>
        <taxon>Paenibacillus</taxon>
    </lineage>
</organism>
<reference evidence="5 6" key="1">
    <citation type="submission" date="2021-03" db="EMBL/GenBank/DDBJ databases">
        <title>Genomic Encyclopedia of Type Strains, Phase IV (KMG-IV): sequencing the most valuable type-strain genomes for metagenomic binning, comparative biology and taxonomic classification.</title>
        <authorList>
            <person name="Goeker M."/>
        </authorList>
    </citation>
    <scope>NUCLEOTIDE SEQUENCE [LARGE SCALE GENOMIC DNA]</scope>
    <source>
        <strain evidence="5 6">DSM 26806</strain>
    </source>
</reference>
<dbReference type="SUPFAM" id="SSF52540">
    <property type="entry name" value="P-loop containing nucleoside triphosphate hydrolases"/>
    <property type="match status" value="1"/>
</dbReference>
<dbReference type="PIRSF" id="PIRSF028756">
    <property type="entry name" value="PPK2_prd"/>
    <property type="match status" value="1"/>
</dbReference>
<evidence type="ECO:0000256" key="3">
    <source>
        <dbReference type="SAM" id="MobiDB-lite"/>
    </source>
</evidence>
<dbReference type="EMBL" id="JAGGLD010000003">
    <property type="protein sequence ID" value="MBP2001206.1"/>
    <property type="molecule type" value="Genomic_DNA"/>
</dbReference>
<dbReference type="RefSeq" id="WP_209862129.1">
    <property type="nucleotide sequence ID" value="NZ_JAGGLD010000003.1"/>
</dbReference>
<dbReference type="InterPro" id="IPR022300">
    <property type="entry name" value="PPK2-rel_1"/>
</dbReference>
<evidence type="ECO:0000313" key="6">
    <source>
        <dbReference type="Proteomes" id="UP001519288"/>
    </source>
</evidence>
<name>A0ABS4JJN9_9BACL</name>
<evidence type="ECO:0000256" key="1">
    <source>
        <dbReference type="ARBA" id="ARBA00022679"/>
    </source>
</evidence>
<sequence>MDIKKFRIKQGEEFSLEKADPSNTSQFKSKEEAEAETESLRKRLVELQDILYAEKKHSVLVILQGMDTSGKDGTIKHIFSGINPQGFNVTSFKKPTAEELSRDFLWRIHEHTPAKGYIAAFNRSQYEDILVPKVHGTSTDSALDHRLKHIQHFEDMLSDEGTKIVKIFLHISKDKQLEKIHERMKEPRKFWKFDPTDLLEREYWDAYQSAYEEVLSATSTAQNPWYWVPANHKWFRNYLVLRILVQTLEGLNLEYPALQATPSDLARYMNEK</sequence>
<proteinExistence type="predicted"/>
<dbReference type="InterPro" id="IPR027417">
    <property type="entry name" value="P-loop_NTPase"/>
</dbReference>
<protein>
    <submittedName>
        <fullName evidence="5">PPK2 family polyphosphate:nucleotide phosphotransferase</fullName>
    </submittedName>
</protein>
<gene>
    <name evidence="5" type="ORF">J2Z69_002249</name>
</gene>
<comment type="caution">
    <text evidence="5">The sequence shown here is derived from an EMBL/GenBank/DDBJ whole genome shotgun (WGS) entry which is preliminary data.</text>
</comment>
<keyword evidence="6" id="KW-1185">Reference proteome</keyword>
<keyword evidence="2" id="KW-0418">Kinase</keyword>
<dbReference type="Pfam" id="PF03976">
    <property type="entry name" value="PPK2"/>
    <property type="match status" value="1"/>
</dbReference>
<evidence type="ECO:0000256" key="2">
    <source>
        <dbReference type="ARBA" id="ARBA00022777"/>
    </source>
</evidence>
<feature type="region of interest" description="Disordered" evidence="3">
    <location>
        <begin position="15"/>
        <end position="34"/>
    </location>
</feature>
<dbReference type="InterPro" id="IPR022488">
    <property type="entry name" value="PPK2-related"/>
</dbReference>
<dbReference type="PANTHER" id="PTHR34383:SF3">
    <property type="entry name" value="POLYPHOSPHATE:AMP PHOSPHOTRANSFERASE"/>
    <property type="match status" value="1"/>
</dbReference>
<accession>A0ABS4JJN9</accession>
<evidence type="ECO:0000313" key="5">
    <source>
        <dbReference type="EMBL" id="MBP2001206.1"/>
    </source>
</evidence>
<dbReference type="Gene3D" id="3.40.50.300">
    <property type="entry name" value="P-loop containing nucleotide triphosphate hydrolases"/>
    <property type="match status" value="1"/>
</dbReference>
<dbReference type="Proteomes" id="UP001519288">
    <property type="component" value="Unassembled WGS sequence"/>
</dbReference>
<dbReference type="InterPro" id="IPR016898">
    <property type="entry name" value="Polyphosphate_phosphotransfera"/>
</dbReference>
<feature type="domain" description="Polyphosphate kinase-2-related" evidence="4">
    <location>
        <begin position="29"/>
        <end position="250"/>
    </location>
</feature>
<dbReference type="PANTHER" id="PTHR34383">
    <property type="entry name" value="POLYPHOSPHATE:AMP PHOSPHOTRANSFERASE-RELATED"/>
    <property type="match status" value="1"/>
</dbReference>
<keyword evidence="1" id="KW-0808">Transferase</keyword>
<evidence type="ECO:0000259" key="4">
    <source>
        <dbReference type="Pfam" id="PF03976"/>
    </source>
</evidence>